<dbReference type="InterPro" id="IPR004864">
    <property type="entry name" value="LEA_2"/>
</dbReference>
<dbReference type="EMBL" id="PDUU01000003">
    <property type="protein sequence ID" value="PHN98585.1"/>
    <property type="molecule type" value="Genomic_DNA"/>
</dbReference>
<dbReference type="PROSITE" id="PS51257">
    <property type="entry name" value="PROKAR_LIPOPROTEIN"/>
    <property type="match status" value="1"/>
</dbReference>
<evidence type="ECO:0000313" key="3">
    <source>
        <dbReference type="EMBL" id="PHN98585.1"/>
    </source>
</evidence>
<gene>
    <name evidence="3" type="ORF">CSC81_03590</name>
    <name evidence="2" type="ORF">Q8W23_03985</name>
</gene>
<evidence type="ECO:0000313" key="5">
    <source>
        <dbReference type="Proteomes" id="UP001242342"/>
    </source>
</evidence>
<dbReference type="EMBL" id="JAUYVU010000002">
    <property type="protein sequence ID" value="MDP2540627.1"/>
    <property type="molecule type" value="Genomic_DNA"/>
</dbReference>
<dbReference type="Proteomes" id="UP001242342">
    <property type="component" value="Unassembled WGS sequence"/>
</dbReference>
<accession>A0A2G1BYA5</accession>
<evidence type="ECO:0000313" key="4">
    <source>
        <dbReference type="Proteomes" id="UP000222163"/>
    </source>
</evidence>
<evidence type="ECO:0000313" key="2">
    <source>
        <dbReference type="EMBL" id="MDP2540627.1"/>
    </source>
</evidence>
<evidence type="ECO:0000259" key="1">
    <source>
        <dbReference type="Pfam" id="PF03168"/>
    </source>
</evidence>
<sequence length="154" mass="17515">MKKFIYFLPFLLLIISCSVKQKPIFLKVDDIKLLSASTDTIRVGANAYFENPNDIGGKIATDEIKVLIDQVEVAQVSSEEFKVPARKEFYIPLKVVIPSKRVFENNKNGILGGILNSLINQRLKVHFKGDLKYKVLGFSHVYPIDKVEDIKIKF</sequence>
<reference evidence="3" key="2">
    <citation type="submission" date="2017-10" db="EMBL/GenBank/DDBJ databases">
        <authorList>
            <person name="Enke T.N."/>
            <person name="Cordero O.X."/>
        </authorList>
    </citation>
    <scope>NUCLEOTIDE SEQUENCE</scope>
    <source>
        <strain evidence="3">4G03</strain>
    </source>
</reference>
<name>A0A2G1BYA5_9FLAO</name>
<dbReference type="RefSeq" id="WP_099214404.1">
    <property type="nucleotide sequence ID" value="NZ_JAUYVU010000002.1"/>
</dbReference>
<dbReference type="AlphaFoldDB" id="A0A2G1BYA5"/>
<keyword evidence="5" id="KW-1185">Reference proteome</keyword>
<protein>
    <submittedName>
        <fullName evidence="2">LEA type 2 family protein</fullName>
    </submittedName>
</protein>
<feature type="domain" description="Late embryogenesis abundant protein LEA-2 subgroup" evidence="1">
    <location>
        <begin position="50"/>
        <end position="146"/>
    </location>
</feature>
<comment type="caution">
    <text evidence="3">The sequence shown here is derived from an EMBL/GenBank/DDBJ whole genome shotgun (WGS) entry which is preliminary data.</text>
</comment>
<organism evidence="3 4">
    <name type="scientific">Tenacibaculum discolor</name>
    <dbReference type="NCBI Taxonomy" id="361581"/>
    <lineage>
        <taxon>Bacteria</taxon>
        <taxon>Pseudomonadati</taxon>
        <taxon>Bacteroidota</taxon>
        <taxon>Flavobacteriia</taxon>
        <taxon>Flavobacteriales</taxon>
        <taxon>Flavobacteriaceae</taxon>
        <taxon>Tenacibaculum</taxon>
    </lineage>
</organism>
<reference evidence="2 5" key="3">
    <citation type="submission" date="2023-07" db="EMBL/GenBank/DDBJ databases">
        <title>Genome content predicts the carbon catabolic preferences of heterotrophic bacteria.</title>
        <authorList>
            <person name="Gralka M."/>
        </authorList>
    </citation>
    <scope>NUCLEOTIDE SEQUENCE [LARGE SCALE GENOMIC DNA]</scope>
    <source>
        <strain evidence="2 5">4G03</strain>
    </source>
</reference>
<dbReference type="SUPFAM" id="SSF117070">
    <property type="entry name" value="LEA14-like"/>
    <property type="match status" value="1"/>
</dbReference>
<dbReference type="Proteomes" id="UP000222163">
    <property type="component" value="Unassembled WGS sequence"/>
</dbReference>
<dbReference type="Pfam" id="PF03168">
    <property type="entry name" value="LEA_2"/>
    <property type="match status" value="1"/>
</dbReference>
<dbReference type="Gene3D" id="2.60.40.1820">
    <property type="match status" value="1"/>
</dbReference>
<reference evidence="3 4" key="1">
    <citation type="journal article" date="2016" name="Nat. Commun.">
        <title>Microbial interactions lead to rapid micro-scale successions on model marine particles.</title>
        <authorList>
            <person name="Datta M.S."/>
            <person name="Sliwerska E."/>
            <person name="Gore J."/>
            <person name="Polz M.F."/>
            <person name="Cordero O.X."/>
        </authorList>
    </citation>
    <scope>NUCLEOTIDE SEQUENCE [LARGE SCALE GENOMIC DNA]</scope>
    <source>
        <strain evidence="3 4">4G03</strain>
    </source>
</reference>
<proteinExistence type="predicted"/>